<dbReference type="SUPFAM" id="SSF53271">
    <property type="entry name" value="PRTase-like"/>
    <property type="match status" value="1"/>
</dbReference>
<comment type="similarity">
    <text evidence="1 4">Belongs to the purine/pyrimidine phosphoribosyltransferase family. PyrR subfamily.</text>
</comment>
<dbReference type="GO" id="GO:0006355">
    <property type="term" value="P:regulation of DNA-templated transcription"/>
    <property type="evidence" value="ECO:0007669"/>
    <property type="project" value="UniProtKB-UniRule"/>
</dbReference>
<accession>A0A9D1TNU7</accession>
<reference evidence="6" key="1">
    <citation type="journal article" date="2021" name="PeerJ">
        <title>Extensive microbial diversity within the chicken gut microbiome revealed by metagenomics and culture.</title>
        <authorList>
            <person name="Gilroy R."/>
            <person name="Ravi A."/>
            <person name="Getino M."/>
            <person name="Pursley I."/>
            <person name="Horton D.L."/>
            <person name="Alikhan N.F."/>
            <person name="Baker D."/>
            <person name="Gharbi K."/>
            <person name="Hall N."/>
            <person name="Watson M."/>
            <person name="Adriaenssens E.M."/>
            <person name="Foster-Nyarko E."/>
            <person name="Jarju S."/>
            <person name="Secka A."/>
            <person name="Antonio M."/>
            <person name="Oren A."/>
            <person name="Chaudhuri R.R."/>
            <person name="La Ragione R."/>
            <person name="Hildebrand F."/>
            <person name="Pallen M.J."/>
        </authorList>
    </citation>
    <scope>NUCLEOTIDE SEQUENCE</scope>
    <source>
        <strain evidence="6">ChiHecec2B26-446</strain>
    </source>
</reference>
<reference evidence="6" key="2">
    <citation type="submission" date="2021-04" db="EMBL/GenBank/DDBJ databases">
        <authorList>
            <person name="Gilroy R."/>
        </authorList>
    </citation>
    <scope>NUCLEOTIDE SEQUENCE</scope>
    <source>
        <strain evidence="6">ChiHecec2B26-446</strain>
    </source>
</reference>
<dbReference type="PANTHER" id="PTHR11608">
    <property type="entry name" value="BIFUNCTIONAL PROTEIN PYRR"/>
    <property type="match status" value="1"/>
</dbReference>
<comment type="caution">
    <text evidence="6">The sequence shown here is derived from an EMBL/GenBank/DDBJ whole genome shotgun (WGS) entry which is preliminary data.</text>
</comment>
<keyword evidence="4 6" id="KW-0328">Glycosyltransferase</keyword>
<gene>
    <name evidence="4 6" type="primary">pyrR</name>
    <name evidence="6" type="ORF">H9894_02205</name>
</gene>
<evidence type="ECO:0000256" key="3">
    <source>
        <dbReference type="ARBA" id="ARBA00023163"/>
    </source>
</evidence>
<sequence>MAHKCILSQVEIARILERLAYEIIEKHGDCKDIVLVGIERRGADLARRIQKILQEKTQHPITLSTLDINLYRDDWTTMESTPHVGTSRMIAPVTGASILLIDDVLYTGRTIRSALEAIMDYGRPSRVELLVLIDRGRRELPIQADYVGRSIPTTAREHVDVLLSERDGTDEVHIVHE</sequence>
<feature type="short sequence motif" description="PRPP-binding" evidence="4">
    <location>
        <begin position="98"/>
        <end position="110"/>
    </location>
</feature>
<evidence type="ECO:0000313" key="6">
    <source>
        <dbReference type="EMBL" id="HIV99989.1"/>
    </source>
</evidence>
<keyword evidence="2 4" id="KW-0805">Transcription regulation</keyword>
<dbReference type="EC" id="2.4.2.9" evidence="4"/>
<keyword evidence="3 4" id="KW-0804">Transcription</keyword>
<dbReference type="AlphaFoldDB" id="A0A9D1TNU7"/>
<comment type="catalytic activity">
    <reaction evidence="4">
        <text>UMP + diphosphate = 5-phospho-alpha-D-ribose 1-diphosphate + uracil</text>
        <dbReference type="Rhea" id="RHEA:13017"/>
        <dbReference type="ChEBI" id="CHEBI:17568"/>
        <dbReference type="ChEBI" id="CHEBI:33019"/>
        <dbReference type="ChEBI" id="CHEBI:57865"/>
        <dbReference type="ChEBI" id="CHEBI:58017"/>
        <dbReference type="EC" id="2.4.2.9"/>
    </reaction>
</comment>
<proteinExistence type="inferred from homology"/>
<name>A0A9D1TNU7_9BACT</name>
<comment type="function">
    <text evidence="4">Regulates the transcription of the pyrimidine nucleotide (pyr) operon in response to exogenous pyrimidines.</text>
</comment>
<dbReference type="InterPro" id="IPR029057">
    <property type="entry name" value="PRTase-like"/>
</dbReference>
<feature type="domain" description="Phosphoribosyltransferase" evidence="5">
    <location>
        <begin position="7"/>
        <end position="161"/>
    </location>
</feature>
<evidence type="ECO:0000259" key="5">
    <source>
        <dbReference type="Pfam" id="PF00156"/>
    </source>
</evidence>
<evidence type="ECO:0000313" key="7">
    <source>
        <dbReference type="Proteomes" id="UP000886752"/>
    </source>
</evidence>
<dbReference type="Gene3D" id="3.40.50.2020">
    <property type="match status" value="1"/>
</dbReference>
<evidence type="ECO:0000256" key="4">
    <source>
        <dbReference type="HAMAP-Rule" id="MF_01219"/>
    </source>
</evidence>
<organism evidence="6 7">
    <name type="scientific">Candidatus Desulfovibrio intestinipullorum</name>
    <dbReference type="NCBI Taxonomy" id="2838536"/>
    <lineage>
        <taxon>Bacteria</taxon>
        <taxon>Pseudomonadati</taxon>
        <taxon>Thermodesulfobacteriota</taxon>
        <taxon>Desulfovibrionia</taxon>
        <taxon>Desulfovibrionales</taxon>
        <taxon>Desulfovibrionaceae</taxon>
        <taxon>Desulfovibrio</taxon>
    </lineage>
</organism>
<dbReference type="InterPro" id="IPR000836">
    <property type="entry name" value="PRTase_dom"/>
</dbReference>
<dbReference type="InterPro" id="IPR023050">
    <property type="entry name" value="PyrR"/>
</dbReference>
<dbReference type="GO" id="GO:0004845">
    <property type="term" value="F:uracil phosphoribosyltransferase activity"/>
    <property type="evidence" value="ECO:0007669"/>
    <property type="project" value="UniProtKB-UniRule"/>
</dbReference>
<dbReference type="FunFam" id="3.40.50.2020:FF:000020">
    <property type="entry name" value="Bifunctional protein PyrR"/>
    <property type="match status" value="1"/>
</dbReference>
<dbReference type="Proteomes" id="UP000886752">
    <property type="component" value="Unassembled WGS sequence"/>
</dbReference>
<evidence type="ECO:0000256" key="1">
    <source>
        <dbReference type="ARBA" id="ARBA00005565"/>
    </source>
</evidence>
<dbReference type="CDD" id="cd06223">
    <property type="entry name" value="PRTases_typeI"/>
    <property type="match status" value="1"/>
</dbReference>
<dbReference type="NCBIfam" id="NF003549">
    <property type="entry name" value="PRK05205.1-5"/>
    <property type="match status" value="1"/>
</dbReference>
<keyword evidence="4 6" id="KW-0808">Transferase</keyword>
<protein>
    <recommendedName>
        <fullName evidence="4">Bifunctional protein PyrR</fullName>
    </recommendedName>
    <domain>
        <recommendedName>
            <fullName evidence="4">Pyrimidine operon regulatory protein</fullName>
        </recommendedName>
    </domain>
    <domain>
        <recommendedName>
            <fullName evidence="4">Uracil phosphoribosyltransferase</fullName>
            <shortName evidence="4">UPRTase</shortName>
            <ecNumber evidence="4">2.4.2.9</ecNumber>
        </recommendedName>
    </domain>
</protein>
<dbReference type="InterPro" id="IPR050137">
    <property type="entry name" value="PyrR_bifunctional"/>
</dbReference>
<dbReference type="PANTHER" id="PTHR11608:SF0">
    <property type="entry name" value="BIFUNCTIONAL PROTEIN PYRR"/>
    <property type="match status" value="1"/>
</dbReference>
<dbReference type="Pfam" id="PF00156">
    <property type="entry name" value="Pribosyltran"/>
    <property type="match status" value="1"/>
</dbReference>
<evidence type="ECO:0000256" key="2">
    <source>
        <dbReference type="ARBA" id="ARBA00023015"/>
    </source>
</evidence>
<dbReference type="HAMAP" id="MF_01219">
    <property type="entry name" value="PyrR"/>
    <property type="match status" value="1"/>
</dbReference>
<dbReference type="EMBL" id="DXHV01000026">
    <property type="protein sequence ID" value="HIV99989.1"/>
    <property type="molecule type" value="Genomic_DNA"/>
</dbReference>
<comment type="function">
    <text evidence="4">Also displays a weak uracil phosphoribosyltransferase activity which is not physiologically significant.</text>
</comment>